<evidence type="ECO:0000313" key="8">
    <source>
        <dbReference type="EMBL" id="ABH04862.1"/>
    </source>
</evidence>
<feature type="transmembrane region" description="Helical" evidence="6">
    <location>
        <begin position="252"/>
        <end position="274"/>
    </location>
</feature>
<dbReference type="Pfam" id="PF01578">
    <property type="entry name" value="Cytochrom_C_asm"/>
    <property type="match status" value="1"/>
</dbReference>
<evidence type="ECO:0000256" key="2">
    <source>
        <dbReference type="ARBA" id="ARBA00022692"/>
    </source>
</evidence>
<dbReference type="AlphaFoldDB" id="Q0PIF5"/>
<keyword evidence="2 6" id="KW-0812">Transmembrane</keyword>
<keyword evidence="3" id="KW-0201">Cytochrome c-type biogenesis</keyword>
<dbReference type="GO" id="GO:0017004">
    <property type="term" value="P:cytochrome complex assembly"/>
    <property type="evidence" value="ECO:0007669"/>
    <property type="project" value="UniProtKB-KW"/>
</dbReference>
<evidence type="ECO:0000256" key="1">
    <source>
        <dbReference type="ARBA" id="ARBA00004141"/>
    </source>
</evidence>
<reference evidence="9" key="2">
    <citation type="journal article" date="2007" name="Microbiology">
        <title>Insight into the haem d1 biosynthesis pathway in heliobacteria through bioinformatics analysis.</title>
        <authorList>
            <person name="Xiong J."/>
            <person name="Bauer C.E."/>
            <person name="Pancholy A."/>
        </authorList>
    </citation>
    <scope>NUCLEOTIDE SEQUENCE</scope>
</reference>
<dbReference type="EMBL" id="EU052681">
    <property type="protein sequence ID" value="ABT18039.1"/>
    <property type="molecule type" value="Genomic_DNA"/>
</dbReference>
<comment type="subcellular location">
    <subcellularLocation>
        <location evidence="1">Membrane</location>
        <topology evidence="1">Multi-pass membrane protein</topology>
    </subcellularLocation>
</comment>
<evidence type="ECO:0000256" key="6">
    <source>
        <dbReference type="SAM" id="Phobius"/>
    </source>
</evidence>
<reference evidence="8" key="1">
    <citation type="journal article" date="2006" name="Proc. Natl. Acad. Sci. U.S.A.">
        <title>The cyanobacterial genome core and the origin of photosynthesis.</title>
        <authorList>
            <person name="Mulkidjanian A.Y."/>
            <person name="Koonin E.V."/>
            <person name="Makarova K.S."/>
            <person name="Mekhedov S.L."/>
            <person name="Sorokin A."/>
            <person name="Wolf Y.I."/>
            <person name="Dufresne A."/>
            <person name="Partensky F."/>
            <person name="Burd H."/>
            <person name="Kaznadzey D."/>
            <person name="Haselkorn R."/>
            <person name="Galperin M.Y."/>
        </authorList>
    </citation>
    <scope>NUCLEOTIDE SEQUENCE</scope>
</reference>
<organism evidence="8">
    <name type="scientific">Heliobacterium mobile</name>
    <name type="common">Heliobacillus mobilis</name>
    <dbReference type="NCBI Taxonomy" id="28064"/>
    <lineage>
        <taxon>Bacteria</taxon>
        <taxon>Bacillati</taxon>
        <taxon>Bacillota</taxon>
        <taxon>Clostridia</taxon>
        <taxon>Eubacteriales</taxon>
        <taxon>Heliobacteriaceae</taxon>
        <taxon>Heliobacterium</taxon>
    </lineage>
</organism>
<name>Q0PIF5_HELMO</name>
<protein>
    <submittedName>
        <fullName evidence="8 9">Cytochrome c biogenesis protein</fullName>
    </submittedName>
</protein>
<feature type="transmembrane region" description="Helical" evidence="6">
    <location>
        <begin position="12"/>
        <end position="32"/>
    </location>
</feature>
<dbReference type="InterPro" id="IPR045062">
    <property type="entry name" value="Cyt_c_biogenesis_CcsA/CcmC"/>
</dbReference>
<dbReference type="NCBIfam" id="TIGR03144">
    <property type="entry name" value="cytochr_II_ccsB"/>
    <property type="match status" value="1"/>
</dbReference>
<accession>Q0PIF5</accession>
<dbReference type="PANTHER" id="PTHR30071:SF1">
    <property type="entry name" value="CYTOCHROME B_B6 PROTEIN-RELATED"/>
    <property type="match status" value="1"/>
</dbReference>
<evidence type="ECO:0000259" key="7">
    <source>
        <dbReference type="Pfam" id="PF01578"/>
    </source>
</evidence>
<keyword evidence="5 6" id="KW-0472">Membrane</keyword>
<evidence type="ECO:0000256" key="4">
    <source>
        <dbReference type="ARBA" id="ARBA00022989"/>
    </source>
</evidence>
<sequence>MTDMVAQENLLFYITFAAYGLATFLYIGFLVIRNQSLARIGYYSIVIGVLANTAALALRAIVAGYVPLTNGYEFLLAFSWGIASVYLFAEKKYQIPVAGAFVVPTAWLILAYVAVLMDPASRAARPLMPALQSNWLTYHVITAMFSYGAFAFSFGVGIMYLWKKSAESREKQRGVVAFLPSSEKLDEIGYRLIAIGFPLLTLCIITGAIWAEYAWGRYWSWDPKETWSLITWLIYAAYLHARFTYGWKGNRAAWMAVIGFLAVLFTFFGVNYFLSGLHSYAK</sequence>
<feature type="transmembrane region" description="Helical" evidence="6">
    <location>
        <begin position="192"/>
        <end position="215"/>
    </location>
</feature>
<dbReference type="PANTHER" id="PTHR30071">
    <property type="entry name" value="HEME EXPORTER PROTEIN C"/>
    <property type="match status" value="1"/>
</dbReference>
<evidence type="ECO:0000256" key="5">
    <source>
        <dbReference type="ARBA" id="ARBA00023136"/>
    </source>
</evidence>
<keyword evidence="4 6" id="KW-1133">Transmembrane helix</keyword>
<feature type="transmembrane region" description="Helical" evidence="6">
    <location>
        <begin position="72"/>
        <end position="89"/>
    </location>
</feature>
<gene>
    <name evidence="8" type="primary">resC</name>
    <name evidence="9" type="synonym">ccsA</name>
    <name evidence="8" type="ORF">RHMO03943</name>
</gene>
<evidence type="ECO:0000313" key="9">
    <source>
        <dbReference type="EMBL" id="ABT18039.1"/>
    </source>
</evidence>
<dbReference type="InterPro" id="IPR017562">
    <property type="entry name" value="Cyt_c_biogenesis_CcsA"/>
</dbReference>
<dbReference type="GO" id="GO:0005886">
    <property type="term" value="C:plasma membrane"/>
    <property type="evidence" value="ECO:0007669"/>
    <property type="project" value="TreeGrafter"/>
</dbReference>
<feature type="transmembrane region" description="Helical" evidence="6">
    <location>
        <begin position="135"/>
        <end position="162"/>
    </location>
</feature>
<dbReference type="EMBL" id="DQ831227">
    <property type="protein sequence ID" value="ABH04862.1"/>
    <property type="molecule type" value="Genomic_DNA"/>
</dbReference>
<dbReference type="InterPro" id="IPR002541">
    <property type="entry name" value="Cyt_c_assembly"/>
</dbReference>
<feature type="transmembrane region" description="Helical" evidence="6">
    <location>
        <begin position="96"/>
        <end position="115"/>
    </location>
</feature>
<feature type="domain" description="Cytochrome c assembly protein" evidence="7">
    <location>
        <begin position="70"/>
        <end position="278"/>
    </location>
</feature>
<feature type="transmembrane region" description="Helical" evidence="6">
    <location>
        <begin position="44"/>
        <end position="66"/>
    </location>
</feature>
<dbReference type="GO" id="GO:0020037">
    <property type="term" value="F:heme binding"/>
    <property type="evidence" value="ECO:0007669"/>
    <property type="project" value="InterPro"/>
</dbReference>
<feature type="transmembrane region" description="Helical" evidence="6">
    <location>
        <begin position="227"/>
        <end position="245"/>
    </location>
</feature>
<evidence type="ECO:0000256" key="3">
    <source>
        <dbReference type="ARBA" id="ARBA00022748"/>
    </source>
</evidence>
<proteinExistence type="predicted"/>